<dbReference type="Proteomes" id="UP001280581">
    <property type="component" value="Unassembled WGS sequence"/>
</dbReference>
<dbReference type="InterPro" id="IPR050121">
    <property type="entry name" value="Cytochrome_P450_monoxygenase"/>
</dbReference>
<dbReference type="GO" id="GO:0005506">
    <property type="term" value="F:iron ion binding"/>
    <property type="evidence" value="ECO:0007669"/>
    <property type="project" value="InterPro"/>
</dbReference>
<dbReference type="SUPFAM" id="SSF48264">
    <property type="entry name" value="Cytochrome P450"/>
    <property type="match status" value="1"/>
</dbReference>
<dbReference type="InterPro" id="IPR036396">
    <property type="entry name" value="Cyt_P450_sf"/>
</dbReference>
<dbReference type="PANTHER" id="PTHR24305:SF237">
    <property type="entry name" value="CYTOCHROME P450 MONOOXYGENASE ATNE-RELATED"/>
    <property type="match status" value="1"/>
</dbReference>
<evidence type="ECO:0000256" key="1">
    <source>
        <dbReference type="ARBA" id="ARBA00001971"/>
    </source>
</evidence>
<protein>
    <recommendedName>
        <fullName evidence="11">Cytochrome P450</fullName>
    </recommendedName>
</protein>
<dbReference type="Pfam" id="PF00067">
    <property type="entry name" value="p450"/>
    <property type="match status" value="1"/>
</dbReference>
<comment type="cofactor">
    <cofactor evidence="1">
        <name>heme</name>
        <dbReference type="ChEBI" id="CHEBI:30413"/>
    </cofactor>
</comment>
<evidence type="ECO:0000256" key="6">
    <source>
        <dbReference type="ARBA" id="ARBA00023004"/>
    </source>
</evidence>
<dbReference type="AlphaFoldDB" id="A0AAN6LXY3"/>
<dbReference type="GO" id="GO:0016705">
    <property type="term" value="F:oxidoreductase activity, acting on paired donors, with incorporation or reduction of molecular oxygen"/>
    <property type="evidence" value="ECO:0007669"/>
    <property type="project" value="InterPro"/>
</dbReference>
<sequence length="474" mass="53206">MYRSEELPELTWLTLVSIFLTIYLTSQAIYNLYFHPLSHCPGPFLAKISKLPNFYHAIKGDRHIWIWQNHQVYGDKFRVHPNQVLFLSPQAFRDIYGSKANVRRAKSYEGWNITTEGSTITTIDPHEHARKRKILSQAFTEKTVKHAAGFVIDHVERWIDLLVDAKDVGEDGWSKAKNMSDWNDWLVFDILGDLLLGRSFGLKEPGENPIRKVPHMMMKHVQMFYPVGISSFSPRIPPESQLTPKQIIQSPFVTFFIWAKPHGLDALLALVTPLEITAYFTFINDSVAQKIAQHKNRKQDDSSPKAMFDHLCAARDPSTGQPYTEDALRGEALMLIPAGSDTTSNTLSAFWFYLTSNPAAYTRLKSEIRTTFSSSSSDIVPGPRLSSCTYLHACIDETMRLDPAGPSEPPREILPGGATIDGEFYPAGTVVGCANWAMGRNERVFGDPGRFRPEREECGDDGVGACDCEDGVSG</sequence>
<keyword evidence="3" id="KW-0349">Heme</keyword>
<comment type="caution">
    <text evidence="9">The sequence shown here is derived from an EMBL/GenBank/DDBJ whole genome shotgun (WGS) entry which is preliminary data.</text>
</comment>
<comment type="similarity">
    <text evidence="2">Belongs to the cytochrome P450 family.</text>
</comment>
<reference evidence="9 10" key="1">
    <citation type="submission" date="2021-02" db="EMBL/GenBank/DDBJ databases">
        <title>Genome assembly of Pseudopithomyces chartarum.</title>
        <authorList>
            <person name="Jauregui R."/>
            <person name="Singh J."/>
            <person name="Voisey C."/>
        </authorList>
    </citation>
    <scope>NUCLEOTIDE SEQUENCE [LARGE SCALE GENOMIC DNA]</scope>
    <source>
        <strain evidence="9 10">AGR01</strain>
    </source>
</reference>
<keyword evidence="8" id="KW-0812">Transmembrane</keyword>
<dbReference type="EMBL" id="WVTA01000008">
    <property type="protein sequence ID" value="KAK3207719.1"/>
    <property type="molecule type" value="Genomic_DNA"/>
</dbReference>
<dbReference type="Gene3D" id="1.10.630.10">
    <property type="entry name" value="Cytochrome P450"/>
    <property type="match status" value="1"/>
</dbReference>
<dbReference type="InterPro" id="IPR002401">
    <property type="entry name" value="Cyt_P450_E_grp-I"/>
</dbReference>
<organism evidence="9 10">
    <name type="scientific">Pseudopithomyces chartarum</name>
    <dbReference type="NCBI Taxonomy" id="1892770"/>
    <lineage>
        <taxon>Eukaryota</taxon>
        <taxon>Fungi</taxon>
        <taxon>Dikarya</taxon>
        <taxon>Ascomycota</taxon>
        <taxon>Pezizomycotina</taxon>
        <taxon>Dothideomycetes</taxon>
        <taxon>Pleosporomycetidae</taxon>
        <taxon>Pleosporales</taxon>
        <taxon>Massarineae</taxon>
        <taxon>Didymosphaeriaceae</taxon>
        <taxon>Pseudopithomyces</taxon>
    </lineage>
</organism>
<dbReference type="GO" id="GO:0004497">
    <property type="term" value="F:monooxygenase activity"/>
    <property type="evidence" value="ECO:0007669"/>
    <property type="project" value="UniProtKB-KW"/>
</dbReference>
<dbReference type="PANTHER" id="PTHR24305">
    <property type="entry name" value="CYTOCHROME P450"/>
    <property type="match status" value="1"/>
</dbReference>
<evidence type="ECO:0000313" key="9">
    <source>
        <dbReference type="EMBL" id="KAK3207719.1"/>
    </source>
</evidence>
<proteinExistence type="inferred from homology"/>
<dbReference type="PRINTS" id="PR00463">
    <property type="entry name" value="EP450I"/>
</dbReference>
<feature type="transmembrane region" description="Helical" evidence="8">
    <location>
        <begin position="12"/>
        <end position="33"/>
    </location>
</feature>
<dbReference type="GO" id="GO:0020037">
    <property type="term" value="F:heme binding"/>
    <property type="evidence" value="ECO:0007669"/>
    <property type="project" value="InterPro"/>
</dbReference>
<keyword evidence="7" id="KW-0503">Monooxygenase</keyword>
<evidence type="ECO:0000256" key="4">
    <source>
        <dbReference type="ARBA" id="ARBA00022723"/>
    </source>
</evidence>
<name>A0AAN6LXY3_9PLEO</name>
<keyword evidence="10" id="KW-1185">Reference proteome</keyword>
<keyword evidence="8" id="KW-0472">Membrane</keyword>
<evidence type="ECO:0000256" key="2">
    <source>
        <dbReference type="ARBA" id="ARBA00010617"/>
    </source>
</evidence>
<evidence type="ECO:0000256" key="8">
    <source>
        <dbReference type="SAM" id="Phobius"/>
    </source>
</evidence>
<evidence type="ECO:0000256" key="3">
    <source>
        <dbReference type="ARBA" id="ARBA00022617"/>
    </source>
</evidence>
<keyword evidence="5" id="KW-0560">Oxidoreductase</keyword>
<evidence type="ECO:0000256" key="5">
    <source>
        <dbReference type="ARBA" id="ARBA00023002"/>
    </source>
</evidence>
<keyword evidence="6" id="KW-0408">Iron</keyword>
<accession>A0AAN6LXY3</accession>
<dbReference type="InterPro" id="IPR001128">
    <property type="entry name" value="Cyt_P450"/>
</dbReference>
<evidence type="ECO:0000256" key="7">
    <source>
        <dbReference type="ARBA" id="ARBA00023033"/>
    </source>
</evidence>
<evidence type="ECO:0000313" key="10">
    <source>
        <dbReference type="Proteomes" id="UP001280581"/>
    </source>
</evidence>
<keyword evidence="4" id="KW-0479">Metal-binding</keyword>
<evidence type="ECO:0008006" key="11">
    <source>
        <dbReference type="Google" id="ProtNLM"/>
    </source>
</evidence>
<keyword evidence="8" id="KW-1133">Transmembrane helix</keyword>
<gene>
    <name evidence="9" type="ORF">GRF29_96g100302</name>
</gene>